<name>A0ABQ2DU90_9MICC</name>
<feature type="domain" description="RNB" evidence="1">
    <location>
        <begin position="53"/>
        <end position="370"/>
    </location>
</feature>
<dbReference type="InterPro" id="IPR012340">
    <property type="entry name" value="NA-bd_OB-fold"/>
</dbReference>
<dbReference type="Pfam" id="PF00773">
    <property type="entry name" value="RNB"/>
    <property type="match status" value="1"/>
</dbReference>
<reference evidence="3" key="1">
    <citation type="journal article" date="2019" name="Int. J. Syst. Evol. Microbiol.">
        <title>The Global Catalogue of Microorganisms (GCM) 10K type strain sequencing project: providing services to taxonomists for standard genome sequencing and annotation.</title>
        <authorList>
            <consortium name="The Broad Institute Genomics Platform"/>
            <consortium name="The Broad Institute Genome Sequencing Center for Infectious Disease"/>
            <person name="Wu L."/>
            <person name="Ma J."/>
        </authorList>
    </citation>
    <scope>NUCLEOTIDE SEQUENCE [LARGE SCALE GENOMIC DNA]</scope>
    <source>
        <strain evidence="3">CGMCC 1.3685</strain>
    </source>
</reference>
<accession>A0ABQ2DU90</accession>
<protein>
    <submittedName>
        <fullName evidence="2">Exoribonuclease R</fullName>
    </submittedName>
</protein>
<dbReference type="SUPFAM" id="SSF50249">
    <property type="entry name" value="Nucleic acid-binding proteins"/>
    <property type="match status" value="1"/>
</dbReference>
<dbReference type="Proteomes" id="UP000606115">
    <property type="component" value="Unassembled WGS sequence"/>
</dbReference>
<gene>
    <name evidence="2" type="ORF">GCM10007173_31570</name>
</gene>
<dbReference type="InterPro" id="IPR050180">
    <property type="entry name" value="RNR_Ribonuclease"/>
</dbReference>
<dbReference type="InterPro" id="IPR001900">
    <property type="entry name" value="RNase_II/R"/>
</dbReference>
<dbReference type="InterPro" id="IPR040596">
    <property type="entry name" value="RNase_II_C_S1"/>
</dbReference>
<dbReference type="PANTHER" id="PTHR23355:SF42">
    <property type="entry name" value="RIBONUCLEASE II, CHLOROPLASTIC_MITOCHONDRIAL"/>
    <property type="match status" value="1"/>
</dbReference>
<proteinExistence type="predicted"/>
<dbReference type="EMBL" id="BMKX01000009">
    <property type="protein sequence ID" value="GGJ70401.1"/>
    <property type="molecule type" value="Genomic_DNA"/>
</dbReference>
<dbReference type="Pfam" id="PF18614">
    <property type="entry name" value="RNase_II_C_S1"/>
    <property type="match status" value="1"/>
</dbReference>
<comment type="caution">
    <text evidence="2">The sequence shown here is derived from an EMBL/GenBank/DDBJ whole genome shotgun (WGS) entry which is preliminary data.</text>
</comment>
<dbReference type="SMART" id="SM00955">
    <property type="entry name" value="RNB"/>
    <property type="match status" value="1"/>
</dbReference>
<organism evidence="2 3">
    <name type="scientific">Glutamicibacter ardleyensis</name>
    <dbReference type="NCBI Taxonomy" id="225894"/>
    <lineage>
        <taxon>Bacteria</taxon>
        <taxon>Bacillati</taxon>
        <taxon>Actinomycetota</taxon>
        <taxon>Actinomycetes</taxon>
        <taxon>Micrococcales</taxon>
        <taxon>Micrococcaceae</taxon>
        <taxon>Glutamicibacter</taxon>
    </lineage>
</organism>
<dbReference type="PANTHER" id="PTHR23355">
    <property type="entry name" value="RIBONUCLEASE"/>
    <property type="match status" value="1"/>
</dbReference>
<sequence>MTNPRIHSPRKHAAANLDELLLALEKELEVPAHFDQAALAAAEEAVANLAPAPNDDSALPFFTIDPEGATDLDQAMYLERASEGYVVNYAIADVPAFVQLGSKLDEVTRSRGQTFYLPHRKISLHPPLISEGQGSLLAGQVRRAFLWRITLDRSGAITDVQLTRTMIKSREQLDYHTAQQKLDDSQGGEQLELLAEIGALRIEQERLRGGASLNLPDQEVEPETNGYKLVSGHPLPLEDYNAQISLLTGIAAARIMLDHGTGILRTMPAPDEKDLAEFTEQTRLLGCPWDQKLSYGEYLRTLDVNDPRQLVIMHRAASLFRGADYDVINGQAEADLEQAAIAAPYAHTTAPLRRLVDRFVLLCCDLQANNHPIPEELNEALEQLPGLMRESSIAANRVSNAAIDLIEAYVLQHRIGEKFEAIVLREATGTHNGDPEQGEAKSRPGNLQLVSEPITGQFTGSAKPGTLVTVVLRLADPATRKIMFDILP</sequence>
<evidence type="ECO:0000313" key="3">
    <source>
        <dbReference type="Proteomes" id="UP000606115"/>
    </source>
</evidence>
<dbReference type="RefSeq" id="WP_229677184.1">
    <property type="nucleotide sequence ID" value="NZ_BMKX01000009.1"/>
</dbReference>
<dbReference type="GeneID" id="303305492"/>
<evidence type="ECO:0000259" key="1">
    <source>
        <dbReference type="SMART" id="SM00955"/>
    </source>
</evidence>
<keyword evidence="3" id="KW-1185">Reference proteome</keyword>
<evidence type="ECO:0000313" key="2">
    <source>
        <dbReference type="EMBL" id="GGJ70401.1"/>
    </source>
</evidence>